<keyword evidence="2" id="KW-1185">Reference proteome</keyword>
<reference evidence="2" key="1">
    <citation type="journal article" date="2023" name="Nat. Plants">
        <title>Single-cell RNA sequencing provides a high-resolution roadmap for understanding the multicellular compartmentation of specialized metabolism.</title>
        <authorList>
            <person name="Sun S."/>
            <person name="Shen X."/>
            <person name="Li Y."/>
            <person name="Li Y."/>
            <person name="Wang S."/>
            <person name="Li R."/>
            <person name="Zhang H."/>
            <person name="Shen G."/>
            <person name="Guo B."/>
            <person name="Wei J."/>
            <person name="Xu J."/>
            <person name="St-Pierre B."/>
            <person name="Chen S."/>
            <person name="Sun C."/>
        </authorList>
    </citation>
    <scope>NUCLEOTIDE SEQUENCE [LARGE SCALE GENOMIC DNA]</scope>
</reference>
<evidence type="ECO:0000313" key="2">
    <source>
        <dbReference type="Proteomes" id="UP001060085"/>
    </source>
</evidence>
<proteinExistence type="predicted"/>
<name>A0ACC0A5V4_CATRO</name>
<evidence type="ECO:0000313" key="1">
    <source>
        <dbReference type="EMBL" id="KAI5655984.1"/>
    </source>
</evidence>
<dbReference type="EMBL" id="CM044706">
    <property type="protein sequence ID" value="KAI5655984.1"/>
    <property type="molecule type" value="Genomic_DNA"/>
</dbReference>
<organism evidence="1 2">
    <name type="scientific">Catharanthus roseus</name>
    <name type="common">Madagascar periwinkle</name>
    <name type="synonym">Vinca rosea</name>
    <dbReference type="NCBI Taxonomy" id="4058"/>
    <lineage>
        <taxon>Eukaryota</taxon>
        <taxon>Viridiplantae</taxon>
        <taxon>Streptophyta</taxon>
        <taxon>Embryophyta</taxon>
        <taxon>Tracheophyta</taxon>
        <taxon>Spermatophyta</taxon>
        <taxon>Magnoliopsida</taxon>
        <taxon>eudicotyledons</taxon>
        <taxon>Gunneridae</taxon>
        <taxon>Pentapetalae</taxon>
        <taxon>asterids</taxon>
        <taxon>lamiids</taxon>
        <taxon>Gentianales</taxon>
        <taxon>Apocynaceae</taxon>
        <taxon>Rauvolfioideae</taxon>
        <taxon>Vinceae</taxon>
        <taxon>Catharanthinae</taxon>
        <taxon>Catharanthus</taxon>
    </lineage>
</organism>
<protein>
    <submittedName>
        <fullName evidence="1">Uncharacterized protein</fullName>
    </submittedName>
</protein>
<sequence>MHLSLWKPLSRCASLIIDSKKRRGDGSGSNERGKPNHSILRHLQENKLKEALEEASEDGSLAKSQVIIDFQISNGNGNLGRTRSLARLQSREEFLRATALFTDQIFSSEDSIPEFSDAFNKFLTVYPKFQSSERIDKLRSDEYCHLSDDGAKVCLDYCGFGLFSYFQTLQYWDSSAFNLKEITANLSNHALHGGAEEGTAEHDIKSRIMEYLNIPENEYGLVFTVSRGSAFKLLAESYPFHTNKRLLTMFDHESQSVNWMAQCAKEKGAKVYSACFKWPTLKPCSSELRKQISNKKKKKKKKDSAVGLFVFPVQSRVTGSKYSYQWMALAQQNNWHVLLDAGSLGPKDMDSLGLSLFRPDFIITSFYKVFGYDPTGFGCLLIKKSVMETLQNKCGRTGSGIVRIIPDYPEYLSGSLDGLDGLVGIEEKAAGLMECEEPEKPGGSKLPAFSGVFTASQIKDVFDTEVDQENSSDKDGASTVFEEADSISIGEVMRSPVSSEDLSSDYWIDLGLSPVSSEKSSKFIKQTSVSPMQPPWFSGTQNNEPLSPKERSQYFGSPACDGKRIYPRKHDGNVLSFDEAVRSVSKDLDCIKGIPEEESLAGPETNFKELGRYADDMKVGEIQEETENFLESISACSRSSPTSNGYREKHLASGLCTEPESCTVLEICPEKKESAIRRETEGDFRLLGRRERNQFTGSRFFGLENGDRVASMGKRVSFSLDGNQKESSGHLFPPGEASVSGLYDTKSVSDGEYSDEQEWSRREPEIFCRHLDHVNTLGLNRTTLRLRYLINWLVTSLLQLRFPSSSEGVGTPLVQIYGPKIKYDRGAAIAFNIGASSKGGIVQPEIVQKIGDRYGISLSIGILSHIRVVETSKQLQGEQGLEETGLCKPVSKSRQQSKNLLARIEVVTVSLGFLTNFEDVYKMWAFVAKFLDPSFIEENRCSPVHKDPEET</sequence>
<accession>A0ACC0A5V4</accession>
<dbReference type="Proteomes" id="UP001060085">
    <property type="component" value="Linkage Group LG06"/>
</dbReference>
<comment type="caution">
    <text evidence="1">The sequence shown here is derived from an EMBL/GenBank/DDBJ whole genome shotgun (WGS) entry which is preliminary data.</text>
</comment>
<gene>
    <name evidence="1" type="ORF">M9H77_24777</name>
</gene>